<reference evidence="5" key="1">
    <citation type="journal article" date="2020" name="mSystems">
        <title>Genome- and Community-Level Interaction Insights into Carbon Utilization and Element Cycling Functions of Hydrothermarchaeota in Hydrothermal Sediment.</title>
        <authorList>
            <person name="Zhou Z."/>
            <person name="Liu Y."/>
            <person name="Xu W."/>
            <person name="Pan J."/>
            <person name="Luo Z.H."/>
            <person name="Li M."/>
        </authorList>
    </citation>
    <scope>NUCLEOTIDE SEQUENCE</scope>
    <source>
        <strain evidence="5">HyVt-388</strain>
    </source>
</reference>
<comment type="catalytic activity">
    <reaction evidence="3">
        <text>N-terminal L-alanyl-[ribosomal protein bS18] + acetyl-CoA = N-terminal N(alpha)-acetyl-L-alanyl-[ribosomal protein bS18] + CoA + H(+)</text>
        <dbReference type="Rhea" id="RHEA:43756"/>
        <dbReference type="Rhea" id="RHEA-COMP:10676"/>
        <dbReference type="Rhea" id="RHEA-COMP:10677"/>
        <dbReference type="ChEBI" id="CHEBI:15378"/>
        <dbReference type="ChEBI" id="CHEBI:57287"/>
        <dbReference type="ChEBI" id="CHEBI:57288"/>
        <dbReference type="ChEBI" id="CHEBI:64718"/>
        <dbReference type="ChEBI" id="CHEBI:83683"/>
        <dbReference type="EC" id="2.3.1.266"/>
    </reaction>
</comment>
<dbReference type="PANTHER" id="PTHR23091">
    <property type="entry name" value="N-TERMINAL ACETYLTRANSFERASE"/>
    <property type="match status" value="1"/>
</dbReference>
<dbReference type="InterPro" id="IPR006464">
    <property type="entry name" value="AcTrfase_RimI/Ard1"/>
</dbReference>
<evidence type="ECO:0000256" key="3">
    <source>
        <dbReference type="RuleBase" id="RU363094"/>
    </source>
</evidence>
<sequence>MQRGIIIRRMELSDLDGVYNLERKLFPNPWPKSFFETDLKSKNSIGFVAEYEGSIIGYSMASYDDGKFHITNIAVDREFQRQGIASKLMHILEDLALGRGCYYAYLEVRIDNSAAINLYRSLGYEIAYKRNNYYIDGDDAYVMEKELK</sequence>
<dbReference type="InterPro" id="IPR016181">
    <property type="entry name" value="Acyl_CoA_acyltransferase"/>
</dbReference>
<dbReference type="Proteomes" id="UP000885826">
    <property type="component" value="Unassembled WGS sequence"/>
</dbReference>
<comment type="subcellular location">
    <subcellularLocation>
        <location evidence="3">Cytoplasm</location>
    </subcellularLocation>
</comment>
<evidence type="ECO:0000313" key="5">
    <source>
        <dbReference type="EMBL" id="HEC78353.1"/>
    </source>
</evidence>
<protein>
    <recommendedName>
        <fullName evidence="3">[Ribosomal protein bS18]-alanine N-acetyltransferase</fullName>
        <ecNumber evidence="3">2.3.1.266</ecNumber>
    </recommendedName>
</protein>
<proteinExistence type="inferred from homology"/>
<dbReference type="InterPro" id="IPR045047">
    <property type="entry name" value="Ard1-like"/>
</dbReference>
<dbReference type="Gene3D" id="3.40.630.30">
    <property type="match status" value="1"/>
</dbReference>
<name>A0A9C9ELH8_UNCW3</name>
<dbReference type="SUPFAM" id="SSF55729">
    <property type="entry name" value="Acyl-CoA N-acyltransferases (Nat)"/>
    <property type="match status" value="1"/>
</dbReference>
<comment type="similarity">
    <text evidence="3">Belongs to the acetyltransferase family. RimI subfamily.</text>
</comment>
<feature type="domain" description="N-acetyltransferase" evidence="4">
    <location>
        <begin position="5"/>
        <end position="148"/>
    </location>
</feature>
<evidence type="ECO:0000256" key="2">
    <source>
        <dbReference type="ARBA" id="ARBA00023315"/>
    </source>
</evidence>
<dbReference type="CDD" id="cd04301">
    <property type="entry name" value="NAT_SF"/>
    <property type="match status" value="1"/>
</dbReference>
<dbReference type="GO" id="GO:0008999">
    <property type="term" value="F:protein-N-terminal-alanine acetyltransferase activity"/>
    <property type="evidence" value="ECO:0007669"/>
    <property type="project" value="UniProtKB-EC"/>
</dbReference>
<evidence type="ECO:0000259" key="4">
    <source>
        <dbReference type="PROSITE" id="PS51186"/>
    </source>
</evidence>
<dbReference type="EMBL" id="DRIG01000045">
    <property type="protein sequence ID" value="HEC78353.1"/>
    <property type="molecule type" value="Genomic_DNA"/>
</dbReference>
<comment type="caution">
    <text evidence="5">The sequence shown here is derived from an EMBL/GenBank/DDBJ whole genome shotgun (WGS) entry which is preliminary data.</text>
</comment>
<organism evidence="5 6">
    <name type="scientific">candidate division WOR-3 bacterium</name>
    <dbReference type="NCBI Taxonomy" id="2052148"/>
    <lineage>
        <taxon>Bacteria</taxon>
        <taxon>Bacteria division WOR-3</taxon>
    </lineage>
</organism>
<gene>
    <name evidence="5" type="primary">rimI</name>
    <name evidence="5" type="ORF">ENI34_04320</name>
</gene>
<dbReference type="GO" id="GO:0031415">
    <property type="term" value="C:NatA complex"/>
    <property type="evidence" value="ECO:0007669"/>
    <property type="project" value="InterPro"/>
</dbReference>
<evidence type="ECO:0000313" key="6">
    <source>
        <dbReference type="Proteomes" id="UP000885826"/>
    </source>
</evidence>
<comment type="function">
    <text evidence="3">Acetylates the N-terminal alanine of ribosomal protein bS18.</text>
</comment>
<evidence type="ECO:0000256" key="1">
    <source>
        <dbReference type="ARBA" id="ARBA00022679"/>
    </source>
</evidence>
<dbReference type="Pfam" id="PF00583">
    <property type="entry name" value="Acetyltransf_1"/>
    <property type="match status" value="1"/>
</dbReference>
<dbReference type="EC" id="2.3.1.266" evidence="3"/>
<keyword evidence="1" id="KW-0808">Transferase</keyword>
<dbReference type="PANTHER" id="PTHR23091:SF4">
    <property type="entry name" value="N-TERMINAL AMINO-ACID N(ALPHA)-ACETYLTRANSFERASE NATA"/>
    <property type="match status" value="1"/>
</dbReference>
<keyword evidence="3" id="KW-0963">Cytoplasm</keyword>
<keyword evidence="2" id="KW-0012">Acyltransferase</keyword>
<dbReference type="AlphaFoldDB" id="A0A9C9ELH8"/>
<dbReference type="PROSITE" id="PS51186">
    <property type="entry name" value="GNAT"/>
    <property type="match status" value="1"/>
</dbReference>
<dbReference type="NCBIfam" id="TIGR01575">
    <property type="entry name" value="rimI"/>
    <property type="match status" value="1"/>
</dbReference>
<accession>A0A9C9ELH8</accession>
<dbReference type="InterPro" id="IPR000182">
    <property type="entry name" value="GNAT_dom"/>
</dbReference>